<reference evidence="1" key="1">
    <citation type="journal article" date="2014" name="Front. Microbiol.">
        <title>High frequency of phylogenetically diverse reductive dehalogenase-homologous genes in deep subseafloor sedimentary metagenomes.</title>
        <authorList>
            <person name="Kawai M."/>
            <person name="Futagami T."/>
            <person name="Toyoda A."/>
            <person name="Takaki Y."/>
            <person name="Nishi S."/>
            <person name="Hori S."/>
            <person name="Arai W."/>
            <person name="Tsubouchi T."/>
            <person name="Morono Y."/>
            <person name="Uchiyama I."/>
            <person name="Ito T."/>
            <person name="Fujiyama A."/>
            <person name="Inagaki F."/>
            <person name="Takami H."/>
        </authorList>
    </citation>
    <scope>NUCLEOTIDE SEQUENCE</scope>
    <source>
        <strain evidence="1">Expedition CK06-06</strain>
    </source>
</reference>
<accession>X1P8T7</accession>
<dbReference type="InterPro" id="IPR028983">
    <property type="entry name" value="PA2201-like_C"/>
</dbReference>
<dbReference type="EMBL" id="BARV01020438">
    <property type="protein sequence ID" value="GAI27344.1"/>
    <property type="molecule type" value="Genomic_DNA"/>
</dbReference>
<name>X1P8T7_9ZZZZ</name>
<proteinExistence type="predicted"/>
<comment type="caution">
    <text evidence="1">The sequence shown here is derived from an EMBL/GenBank/DDBJ whole genome shotgun (WGS) entry which is preliminary data.</text>
</comment>
<gene>
    <name evidence="1" type="ORF">S06H3_34109</name>
</gene>
<dbReference type="SUPFAM" id="SSF140731">
    <property type="entry name" value="PA2201 C-terminal domain-like"/>
    <property type="match status" value="1"/>
</dbReference>
<sequence length="174" mass="20079">MQFHEKRRQQFLSERQYLAELTRLPSSIAYFAAHPVGSGATALHRDMLARLTSAEECFDHLALRYTAGDPIEPLRSDLEKVIAAYERYADLLWQYTADRNEPTFAFDVLDDYCQLMQLVGLCFLLHRRDLLPRIAAMQDGQNGHNGGADTLYEEFMAHALGADERYESDWLCWK</sequence>
<feature type="non-terminal residue" evidence="1">
    <location>
        <position position="174"/>
    </location>
</feature>
<organism evidence="1">
    <name type="scientific">marine sediment metagenome</name>
    <dbReference type="NCBI Taxonomy" id="412755"/>
    <lineage>
        <taxon>unclassified sequences</taxon>
        <taxon>metagenomes</taxon>
        <taxon>ecological metagenomes</taxon>
    </lineage>
</organism>
<evidence type="ECO:0000313" key="1">
    <source>
        <dbReference type="EMBL" id="GAI27344.1"/>
    </source>
</evidence>
<dbReference type="Gene3D" id="1.10.3920.10">
    <property type="entry name" value="PA2201 C-terminal domain-like"/>
    <property type="match status" value="1"/>
</dbReference>
<protein>
    <submittedName>
        <fullName evidence="1">Uncharacterized protein</fullName>
    </submittedName>
</protein>
<dbReference type="AlphaFoldDB" id="X1P8T7"/>